<keyword evidence="4 5" id="KW-0472">Membrane</keyword>
<dbReference type="InterPro" id="IPR036259">
    <property type="entry name" value="MFS_trans_sf"/>
</dbReference>
<feature type="transmembrane region" description="Helical" evidence="5">
    <location>
        <begin position="392"/>
        <end position="412"/>
    </location>
</feature>
<feature type="transmembrane region" description="Helical" evidence="5">
    <location>
        <begin position="112"/>
        <end position="134"/>
    </location>
</feature>
<feature type="transmembrane region" description="Helical" evidence="5">
    <location>
        <begin position="87"/>
        <end position="106"/>
    </location>
</feature>
<feature type="domain" description="Major facilitator superfamily (MFS) profile" evidence="6">
    <location>
        <begin position="19"/>
        <end position="420"/>
    </location>
</feature>
<keyword evidence="3 5" id="KW-1133">Transmembrane helix</keyword>
<comment type="subcellular location">
    <subcellularLocation>
        <location evidence="1">Cell membrane</location>
        <topology evidence="1">Multi-pass membrane protein</topology>
    </subcellularLocation>
</comment>
<dbReference type="Pfam" id="PF07690">
    <property type="entry name" value="MFS_1"/>
    <property type="match status" value="1"/>
</dbReference>
<dbReference type="PROSITE" id="PS50850">
    <property type="entry name" value="MFS"/>
    <property type="match status" value="1"/>
</dbReference>
<name>A0ABP8VIS4_9MICO</name>
<dbReference type="PANTHER" id="PTHR23508">
    <property type="entry name" value="CARBOXYLIC ACID TRANSPORTER PROTEIN HOMOLOG"/>
    <property type="match status" value="1"/>
</dbReference>
<evidence type="ECO:0000313" key="8">
    <source>
        <dbReference type="Proteomes" id="UP001501295"/>
    </source>
</evidence>
<feature type="transmembrane region" description="Helical" evidence="5">
    <location>
        <begin position="146"/>
        <end position="167"/>
    </location>
</feature>
<dbReference type="EMBL" id="BAABLM010000001">
    <property type="protein sequence ID" value="GAA4664357.1"/>
    <property type="molecule type" value="Genomic_DNA"/>
</dbReference>
<proteinExistence type="predicted"/>
<dbReference type="SUPFAM" id="SSF103473">
    <property type="entry name" value="MFS general substrate transporter"/>
    <property type="match status" value="1"/>
</dbReference>
<dbReference type="InterPro" id="IPR020846">
    <property type="entry name" value="MFS_dom"/>
</dbReference>
<protein>
    <submittedName>
        <fullName evidence="7">MFS transporter</fullName>
    </submittedName>
</protein>
<accession>A0ABP8VIS4</accession>
<evidence type="ECO:0000259" key="6">
    <source>
        <dbReference type="PROSITE" id="PS50850"/>
    </source>
</evidence>
<comment type="caution">
    <text evidence="7">The sequence shown here is derived from an EMBL/GenBank/DDBJ whole genome shotgun (WGS) entry which is preliminary data.</text>
</comment>
<feature type="transmembrane region" description="Helical" evidence="5">
    <location>
        <begin position="366"/>
        <end position="386"/>
    </location>
</feature>
<feature type="transmembrane region" description="Helical" evidence="5">
    <location>
        <begin position="270"/>
        <end position="290"/>
    </location>
</feature>
<evidence type="ECO:0000256" key="3">
    <source>
        <dbReference type="ARBA" id="ARBA00022989"/>
    </source>
</evidence>
<feature type="transmembrane region" description="Helical" evidence="5">
    <location>
        <begin position="22"/>
        <end position="47"/>
    </location>
</feature>
<dbReference type="PANTHER" id="PTHR23508:SF10">
    <property type="entry name" value="CARBOXYLIC ACID TRANSPORTER PROTEIN HOMOLOG"/>
    <property type="match status" value="1"/>
</dbReference>
<evidence type="ECO:0000256" key="1">
    <source>
        <dbReference type="ARBA" id="ARBA00004651"/>
    </source>
</evidence>
<dbReference type="RefSeq" id="WP_345372070.1">
    <property type="nucleotide sequence ID" value="NZ_BAABLM010000001.1"/>
</dbReference>
<evidence type="ECO:0000313" key="7">
    <source>
        <dbReference type="EMBL" id="GAA4664357.1"/>
    </source>
</evidence>
<keyword evidence="2 5" id="KW-0812">Transmembrane</keyword>
<dbReference type="InterPro" id="IPR011701">
    <property type="entry name" value="MFS"/>
</dbReference>
<feature type="transmembrane region" description="Helical" evidence="5">
    <location>
        <begin position="232"/>
        <end position="250"/>
    </location>
</feature>
<feature type="transmembrane region" description="Helical" evidence="5">
    <location>
        <begin position="173"/>
        <end position="193"/>
    </location>
</feature>
<sequence length="455" mass="47774">MSSVAPTAPGARQKIPGRYWRVAALSGMASYLDSGILVGVSVSLAIWATHYHLSVWMLGSMSAILTVCIAIGSLVGGRLADVFGRRLVYGFDIAFYAIGAVVIVLAPNAAVLFVGIIVAGLAAGADLPTSLAVVSDAVPTWARGRLISFTQVMWTIGILVAIGLGLVTSTMGFAGTKIVIGQLAVVAIATWILRSRLKLEDHSSEQEQAVAETVGLEVVKGISLKNLLTRSVMIPMIATFGFYVLWGIAANTFGQFGTYFLVTVSGATQTLATAIGLAVVPLGIITSLIFVRFADSKWRDRIFFIAAALQIVAFAIGAVSAGAILGAVLIFYILYNIVNAFAGEANYKVWSQLLFPPDTRGTAQGLTYAIARGVFAVVALFTPALLAWNPSVLLWGLVVCIAGSSIIGGFIVRRLIPNAPAVVVAELEGGSGPSPISSVVPVIKVPRRQRSHSGR</sequence>
<feature type="transmembrane region" description="Helical" evidence="5">
    <location>
        <begin position="53"/>
        <end position="75"/>
    </location>
</feature>
<dbReference type="Gene3D" id="1.20.1250.20">
    <property type="entry name" value="MFS general substrate transporter like domains"/>
    <property type="match status" value="1"/>
</dbReference>
<gene>
    <name evidence="7" type="ORF">GCM10025780_01540</name>
</gene>
<reference evidence="8" key="1">
    <citation type="journal article" date="2019" name="Int. J. Syst. Evol. Microbiol.">
        <title>The Global Catalogue of Microorganisms (GCM) 10K type strain sequencing project: providing services to taxonomists for standard genome sequencing and annotation.</title>
        <authorList>
            <consortium name="The Broad Institute Genomics Platform"/>
            <consortium name="The Broad Institute Genome Sequencing Center for Infectious Disease"/>
            <person name="Wu L."/>
            <person name="Ma J."/>
        </authorList>
    </citation>
    <scope>NUCLEOTIDE SEQUENCE [LARGE SCALE GENOMIC DNA]</scope>
    <source>
        <strain evidence="8">JCM 18956</strain>
    </source>
</reference>
<keyword evidence="8" id="KW-1185">Reference proteome</keyword>
<dbReference type="Proteomes" id="UP001501295">
    <property type="component" value="Unassembled WGS sequence"/>
</dbReference>
<evidence type="ECO:0000256" key="5">
    <source>
        <dbReference type="SAM" id="Phobius"/>
    </source>
</evidence>
<organism evidence="7 8">
    <name type="scientific">Frondihabitans cladoniiphilus</name>
    <dbReference type="NCBI Taxonomy" id="715785"/>
    <lineage>
        <taxon>Bacteria</taxon>
        <taxon>Bacillati</taxon>
        <taxon>Actinomycetota</taxon>
        <taxon>Actinomycetes</taxon>
        <taxon>Micrococcales</taxon>
        <taxon>Microbacteriaceae</taxon>
        <taxon>Frondihabitans</taxon>
    </lineage>
</organism>
<evidence type="ECO:0000256" key="4">
    <source>
        <dbReference type="ARBA" id="ARBA00023136"/>
    </source>
</evidence>
<evidence type="ECO:0000256" key="2">
    <source>
        <dbReference type="ARBA" id="ARBA00022692"/>
    </source>
</evidence>